<evidence type="ECO:0000256" key="6">
    <source>
        <dbReference type="ARBA" id="ARBA00022840"/>
    </source>
</evidence>
<proteinExistence type="inferred from homology"/>
<gene>
    <name evidence="10" type="ORF">Q619_VDC00567G0038</name>
</gene>
<evidence type="ECO:0000256" key="4">
    <source>
        <dbReference type="ARBA" id="ARBA00022475"/>
    </source>
</evidence>
<keyword evidence="6 10" id="KW-0067">ATP-binding</keyword>
<feature type="domain" description="ABC transporter" evidence="9">
    <location>
        <begin position="2"/>
        <end position="235"/>
    </location>
</feature>
<dbReference type="Gene3D" id="3.40.50.300">
    <property type="entry name" value="P-loop containing nucleotide triphosphate hydrolases"/>
    <property type="match status" value="1"/>
</dbReference>
<dbReference type="InterPro" id="IPR015856">
    <property type="entry name" value="ABC_transpr_CbiO/EcfA_su"/>
</dbReference>
<dbReference type="GO" id="GO:0043190">
    <property type="term" value="C:ATP-binding cassette (ABC) transporter complex"/>
    <property type="evidence" value="ECO:0007669"/>
    <property type="project" value="TreeGrafter"/>
</dbReference>
<keyword evidence="7" id="KW-1278">Translocase</keyword>
<evidence type="ECO:0000256" key="8">
    <source>
        <dbReference type="ARBA" id="ARBA00023136"/>
    </source>
</evidence>
<dbReference type="FunFam" id="3.40.50.300:FF:000224">
    <property type="entry name" value="Energy-coupling factor transporter ATP-binding protein EcfA"/>
    <property type="match status" value="1"/>
</dbReference>
<dbReference type="Pfam" id="PF00005">
    <property type="entry name" value="ABC_tran"/>
    <property type="match status" value="1"/>
</dbReference>
<dbReference type="InterPro" id="IPR003439">
    <property type="entry name" value="ABC_transporter-like_ATP-bd"/>
</dbReference>
<reference evidence="10 11" key="1">
    <citation type="submission" date="2013-12" db="EMBL/GenBank/DDBJ databases">
        <title>A Varibaculum cambriense genome reconstructed from a premature infant gut community with otherwise low bacterial novelty that shifts toward anaerobic metabolism during the third week of life.</title>
        <authorList>
            <person name="Brown C.T."/>
            <person name="Sharon I."/>
            <person name="Thomas B.C."/>
            <person name="Castelle C.J."/>
            <person name="Morowitz M.J."/>
            <person name="Banfield J.F."/>
        </authorList>
    </citation>
    <scope>NUCLEOTIDE SEQUENCE [LARGE SCALE GENOMIC DNA]</scope>
    <source>
        <strain evidence="11">DORA_11</strain>
    </source>
</reference>
<dbReference type="EMBL" id="AZMJ01000567">
    <property type="protein sequence ID" value="ETI97989.1"/>
    <property type="molecule type" value="Genomic_DNA"/>
</dbReference>
<dbReference type="InterPro" id="IPR027417">
    <property type="entry name" value="P-loop_NTPase"/>
</dbReference>
<accession>W1UZ51</accession>
<dbReference type="InterPro" id="IPR050095">
    <property type="entry name" value="ECF_ABC_transporter_ATP-bd"/>
</dbReference>
<dbReference type="PATRIC" id="fig|1403949.3.peg.1336"/>
<evidence type="ECO:0000259" key="9">
    <source>
        <dbReference type="PROSITE" id="PS50893"/>
    </source>
</evidence>
<evidence type="ECO:0000313" key="11">
    <source>
        <dbReference type="Proteomes" id="UP000018855"/>
    </source>
</evidence>
<comment type="similarity">
    <text evidence="2">Belongs to the ABC transporter superfamily.</text>
</comment>
<dbReference type="GO" id="GO:0042626">
    <property type="term" value="F:ATPase-coupled transmembrane transporter activity"/>
    <property type="evidence" value="ECO:0007669"/>
    <property type="project" value="TreeGrafter"/>
</dbReference>
<evidence type="ECO:0000256" key="2">
    <source>
        <dbReference type="ARBA" id="ARBA00005417"/>
    </source>
</evidence>
<name>W1UZ51_9FIRM</name>
<dbReference type="SUPFAM" id="SSF52540">
    <property type="entry name" value="P-loop containing nucleoside triphosphate hydrolases"/>
    <property type="match status" value="1"/>
</dbReference>
<dbReference type="CDD" id="cd03225">
    <property type="entry name" value="ABC_cobalt_CbiO_domain1"/>
    <property type="match status" value="1"/>
</dbReference>
<organism evidence="10 11">
    <name type="scientific">Veillonella dispar DORA_11</name>
    <dbReference type="NCBI Taxonomy" id="1403949"/>
    <lineage>
        <taxon>Bacteria</taxon>
        <taxon>Bacillati</taxon>
        <taxon>Bacillota</taxon>
        <taxon>Negativicutes</taxon>
        <taxon>Veillonellales</taxon>
        <taxon>Veillonellaceae</taxon>
        <taxon>Veillonella</taxon>
    </lineage>
</organism>
<evidence type="ECO:0000256" key="5">
    <source>
        <dbReference type="ARBA" id="ARBA00022741"/>
    </source>
</evidence>
<keyword evidence="4" id="KW-1003">Cell membrane</keyword>
<sequence>MLKVENIRFGYVPSVDIFRDVTFTIEGGEYIAIGGRNGCGKTTITRLLVGLEKASEGRMYYNGRDITPMPPSKRGQFIGYVFQQPDRQMFRPTVATEVAFGPESLGRTKSEVKRIVDEVLKRTGIAHLREAYPPTLRRGEKQRVAIASALAMKSKILILDEPTSGQDGKETKELLALLRQLNAEGITILLITHDMEIMASECSRAIIMGNQTVAFDGSPEELFKKSTDELQDLGLTKPPSVELSLAVPSLGYCKSMDELKSKLVAQLSGK</sequence>
<comment type="caution">
    <text evidence="10">The sequence shown here is derived from an EMBL/GenBank/DDBJ whole genome shotgun (WGS) entry which is preliminary data.</text>
</comment>
<dbReference type="GO" id="GO:0005524">
    <property type="term" value="F:ATP binding"/>
    <property type="evidence" value="ECO:0007669"/>
    <property type="project" value="UniProtKB-KW"/>
</dbReference>
<keyword evidence="8" id="KW-0472">Membrane</keyword>
<evidence type="ECO:0000313" key="10">
    <source>
        <dbReference type="EMBL" id="ETI97989.1"/>
    </source>
</evidence>
<dbReference type="PROSITE" id="PS50893">
    <property type="entry name" value="ABC_TRANSPORTER_2"/>
    <property type="match status" value="1"/>
</dbReference>
<dbReference type="PANTHER" id="PTHR43553">
    <property type="entry name" value="HEAVY METAL TRANSPORTER"/>
    <property type="match status" value="1"/>
</dbReference>
<dbReference type="SMART" id="SM00382">
    <property type="entry name" value="AAA"/>
    <property type="match status" value="1"/>
</dbReference>
<evidence type="ECO:0000256" key="3">
    <source>
        <dbReference type="ARBA" id="ARBA00022448"/>
    </source>
</evidence>
<evidence type="ECO:0000256" key="1">
    <source>
        <dbReference type="ARBA" id="ARBA00004202"/>
    </source>
</evidence>
<dbReference type="Proteomes" id="UP000018855">
    <property type="component" value="Unassembled WGS sequence"/>
</dbReference>
<evidence type="ECO:0000256" key="7">
    <source>
        <dbReference type="ARBA" id="ARBA00022967"/>
    </source>
</evidence>
<keyword evidence="5" id="KW-0547">Nucleotide-binding</keyword>
<keyword evidence="3" id="KW-0813">Transport</keyword>
<comment type="subcellular location">
    <subcellularLocation>
        <location evidence="1">Cell membrane</location>
        <topology evidence="1">Peripheral membrane protein</topology>
    </subcellularLocation>
</comment>
<dbReference type="InterPro" id="IPR003593">
    <property type="entry name" value="AAA+_ATPase"/>
</dbReference>
<dbReference type="GO" id="GO:0016887">
    <property type="term" value="F:ATP hydrolysis activity"/>
    <property type="evidence" value="ECO:0007669"/>
    <property type="project" value="InterPro"/>
</dbReference>
<dbReference type="AlphaFoldDB" id="W1UZ51"/>
<protein>
    <submittedName>
        <fullName evidence="10">Cobalt import ATP-binding protein CbiO 2</fullName>
    </submittedName>
</protein>